<protein>
    <recommendedName>
        <fullName evidence="2">Isopenicillin N synthase-like Fe(2+) 2OG dioxygenase domain-containing protein</fullName>
    </recommendedName>
</protein>
<dbReference type="EMBL" id="CM000880">
    <property type="protein sequence ID" value="KQK18026.1"/>
    <property type="molecule type" value="Genomic_DNA"/>
</dbReference>
<gene>
    <name evidence="3" type="ORF">BRADI_1g38112v3</name>
</gene>
<dbReference type="Gene3D" id="2.60.120.330">
    <property type="entry name" value="B-lactam Antibiotic, Isopenicillin N Synthase, Chain"/>
    <property type="match status" value="1"/>
</dbReference>
<reference evidence="3" key="2">
    <citation type="submission" date="2017-06" db="EMBL/GenBank/DDBJ databases">
        <title>WGS assembly of Brachypodium distachyon.</title>
        <authorList>
            <consortium name="The International Brachypodium Initiative"/>
            <person name="Lucas S."/>
            <person name="Harmon-Smith M."/>
            <person name="Lail K."/>
            <person name="Tice H."/>
            <person name="Grimwood J."/>
            <person name="Bruce D."/>
            <person name="Barry K."/>
            <person name="Shu S."/>
            <person name="Lindquist E."/>
            <person name="Wang M."/>
            <person name="Pitluck S."/>
            <person name="Vogel J.P."/>
            <person name="Garvin D.F."/>
            <person name="Mockler T.C."/>
            <person name="Schmutz J."/>
            <person name="Rokhsar D."/>
            <person name="Bevan M.W."/>
        </authorList>
    </citation>
    <scope>NUCLEOTIDE SEQUENCE</scope>
    <source>
        <strain evidence="3">Bd21</strain>
    </source>
</reference>
<dbReference type="SUPFAM" id="SSF51197">
    <property type="entry name" value="Clavaminate synthase-like"/>
    <property type="match status" value="1"/>
</dbReference>
<dbReference type="Pfam" id="PF03171">
    <property type="entry name" value="2OG-FeII_Oxy"/>
    <property type="match status" value="1"/>
</dbReference>
<dbReference type="STRING" id="15368.A0A0Q3RZI9"/>
<dbReference type="InParanoid" id="A0A0Q3RZI9"/>
<proteinExistence type="predicted"/>
<name>A0A0Q3RZI9_BRADI</name>
<dbReference type="Proteomes" id="UP000008810">
    <property type="component" value="Chromosome 1"/>
</dbReference>
<reference evidence="3 4" key="1">
    <citation type="journal article" date="2010" name="Nature">
        <title>Genome sequencing and analysis of the model grass Brachypodium distachyon.</title>
        <authorList>
            <consortium name="International Brachypodium Initiative"/>
        </authorList>
    </citation>
    <scope>NUCLEOTIDE SEQUENCE [LARGE SCALE GENOMIC DNA]</scope>
    <source>
        <strain evidence="3 4">Bd21</strain>
    </source>
</reference>
<dbReference type="Gramene" id="KQK18026">
    <property type="protein sequence ID" value="KQK18026"/>
    <property type="gene ID" value="BRADI_1g38112v3"/>
</dbReference>
<evidence type="ECO:0000313" key="3">
    <source>
        <dbReference type="EMBL" id="KQK18026.1"/>
    </source>
</evidence>
<dbReference type="InterPro" id="IPR027443">
    <property type="entry name" value="IPNS-like_sf"/>
</dbReference>
<sequence length="112" mass="12451">MRRRGSGGEVRVEDTPPETETTTCFLRLNRHPPASAGHGVLGLCGHTDTDFLTILRQDYRVGGLLLLLRGGRWRTVKPSPGALIVRQRRQPTPGLDRLSDLGRLGRLVEEDE</sequence>
<feature type="domain" description="Isopenicillin N synthase-like Fe(2+) 2OG dioxygenase" evidence="2">
    <location>
        <begin position="24"/>
        <end position="88"/>
    </location>
</feature>
<evidence type="ECO:0000313" key="4">
    <source>
        <dbReference type="EnsemblPlants" id="KQK18026"/>
    </source>
</evidence>
<reference evidence="4" key="3">
    <citation type="submission" date="2018-08" db="UniProtKB">
        <authorList>
            <consortium name="EnsemblPlants"/>
        </authorList>
    </citation>
    <scope>IDENTIFICATION</scope>
    <source>
        <strain evidence="4">cv. Bd21</strain>
    </source>
</reference>
<keyword evidence="5" id="KW-1185">Reference proteome</keyword>
<dbReference type="EnsemblPlants" id="KQK18026">
    <property type="protein sequence ID" value="KQK18026"/>
    <property type="gene ID" value="BRADI_1g38112v3"/>
</dbReference>
<dbReference type="InterPro" id="IPR050231">
    <property type="entry name" value="Iron_ascorbate_oxido_reductase"/>
</dbReference>
<dbReference type="InterPro" id="IPR044861">
    <property type="entry name" value="IPNS-like_FE2OG_OXY"/>
</dbReference>
<evidence type="ECO:0000256" key="1">
    <source>
        <dbReference type="SAM" id="MobiDB-lite"/>
    </source>
</evidence>
<organism evidence="3">
    <name type="scientific">Brachypodium distachyon</name>
    <name type="common">Purple false brome</name>
    <name type="synonym">Trachynia distachya</name>
    <dbReference type="NCBI Taxonomy" id="15368"/>
    <lineage>
        <taxon>Eukaryota</taxon>
        <taxon>Viridiplantae</taxon>
        <taxon>Streptophyta</taxon>
        <taxon>Embryophyta</taxon>
        <taxon>Tracheophyta</taxon>
        <taxon>Spermatophyta</taxon>
        <taxon>Magnoliopsida</taxon>
        <taxon>Liliopsida</taxon>
        <taxon>Poales</taxon>
        <taxon>Poaceae</taxon>
        <taxon>BOP clade</taxon>
        <taxon>Pooideae</taxon>
        <taxon>Stipodae</taxon>
        <taxon>Brachypodieae</taxon>
        <taxon>Brachypodium</taxon>
    </lineage>
</organism>
<dbReference type="AlphaFoldDB" id="A0A0Q3RZI9"/>
<evidence type="ECO:0000313" key="5">
    <source>
        <dbReference type="Proteomes" id="UP000008810"/>
    </source>
</evidence>
<evidence type="ECO:0000259" key="2">
    <source>
        <dbReference type="Pfam" id="PF03171"/>
    </source>
</evidence>
<accession>A0A0Q3RZI9</accession>
<feature type="region of interest" description="Disordered" evidence="1">
    <location>
        <begin position="1"/>
        <end position="21"/>
    </location>
</feature>
<dbReference type="PANTHER" id="PTHR47990">
    <property type="entry name" value="2-OXOGLUTARATE (2OG) AND FE(II)-DEPENDENT OXYGENASE SUPERFAMILY PROTEIN-RELATED"/>
    <property type="match status" value="1"/>
</dbReference>